<dbReference type="EMBL" id="KQ460207">
    <property type="protein sequence ID" value="KPJ16653.1"/>
    <property type="molecule type" value="Genomic_DNA"/>
</dbReference>
<name>A0A194RFR0_PAPMA</name>
<evidence type="ECO:0000313" key="2">
    <source>
        <dbReference type="Proteomes" id="UP000053240"/>
    </source>
</evidence>
<dbReference type="SUPFAM" id="SSF50729">
    <property type="entry name" value="PH domain-like"/>
    <property type="match status" value="1"/>
</dbReference>
<dbReference type="AlphaFoldDB" id="A0A194RFR0"/>
<gene>
    <name evidence="1" type="ORF">RR48_10252</name>
</gene>
<dbReference type="InParanoid" id="A0A194RFR0"/>
<accession>A0A194RFR0</accession>
<dbReference type="Proteomes" id="UP000053240">
    <property type="component" value="Unassembled WGS sequence"/>
</dbReference>
<evidence type="ECO:0000313" key="1">
    <source>
        <dbReference type="EMBL" id="KPJ16653.1"/>
    </source>
</evidence>
<protein>
    <submittedName>
        <fullName evidence="1">Pleckstrin-likey domain-containing family J member 1</fullName>
    </submittedName>
</protein>
<reference evidence="1 2" key="1">
    <citation type="journal article" date="2015" name="Nat. Commun.">
        <title>Outbred genome sequencing and CRISPR/Cas9 gene editing in butterflies.</title>
        <authorList>
            <person name="Li X."/>
            <person name="Fan D."/>
            <person name="Zhang W."/>
            <person name="Liu G."/>
            <person name="Zhang L."/>
            <person name="Zhao L."/>
            <person name="Fang X."/>
            <person name="Chen L."/>
            <person name="Dong Y."/>
            <person name="Chen Y."/>
            <person name="Ding Y."/>
            <person name="Zhao R."/>
            <person name="Feng M."/>
            <person name="Zhu Y."/>
            <person name="Feng Y."/>
            <person name="Jiang X."/>
            <person name="Zhu D."/>
            <person name="Xiang H."/>
            <person name="Feng X."/>
            <person name="Li S."/>
            <person name="Wang J."/>
            <person name="Zhang G."/>
            <person name="Kronforst M.R."/>
            <person name="Wang W."/>
        </authorList>
    </citation>
    <scope>NUCLEOTIDE SEQUENCE [LARGE SCALE GENOMIC DNA]</scope>
    <source>
        <strain evidence="1">Ya'a_city_454_Pm</strain>
        <tissue evidence="1">Whole body</tissue>
    </source>
</reference>
<organism evidence="1 2">
    <name type="scientific">Papilio machaon</name>
    <name type="common">Old World swallowtail butterfly</name>
    <dbReference type="NCBI Taxonomy" id="76193"/>
    <lineage>
        <taxon>Eukaryota</taxon>
        <taxon>Metazoa</taxon>
        <taxon>Ecdysozoa</taxon>
        <taxon>Arthropoda</taxon>
        <taxon>Hexapoda</taxon>
        <taxon>Insecta</taxon>
        <taxon>Pterygota</taxon>
        <taxon>Neoptera</taxon>
        <taxon>Endopterygota</taxon>
        <taxon>Lepidoptera</taxon>
        <taxon>Glossata</taxon>
        <taxon>Ditrysia</taxon>
        <taxon>Papilionoidea</taxon>
        <taxon>Papilionidae</taxon>
        <taxon>Papilioninae</taxon>
        <taxon>Papilio</taxon>
    </lineage>
</organism>
<sequence length="127" mass="15053">MKCNIRELALLSDKPCVMEGRLNYKKITNGGYRNQAAVFKERWFRLINNYLFYFKISEMGKFDTKVPAEMNPEKRHLFAARSEDNVVQWVMKLRECSYEYLRNRLHTLQSKIYSITGKCSKRGGLDL</sequence>
<keyword evidence="2" id="KW-1185">Reference proteome</keyword>
<proteinExistence type="predicted"/>